<dbReference type="InterPro" id="IPR000073">
    <property type="entry name" value="AB_hydrolase_1"/>
</dbReference>
<name>A0A0D2APZ1_9PEZI</name>
<dbReference type="STRING" id="253628.A0A0D2APZ1"/>
<dbReference type="InParanoid" id="A0A0D2APZ1"/>
<dbReference type="HOGENOM" id="CLU_046024_0_0_1"/>
<evidence type="ECO:0000256" key="1">
    <source>
        <dbReference type="SAM" id="Phobius"/>
    </source>
</evidence>
<feature type="domain" description="AB hydrolase-1" evidence="2">
    <location>
        <begin position="92"/>
        <end position="439"/>
    </location>
</feature>
<organism evidence="3 4">
    <name type="scientific">Verruconis gallopava</name>
    <dbReference type="NCBI Taxonomy" id="253628"/>
    <lineage>
        <taxon>Eukaryota</taxon>
        <taxon>Fungi</taxon>
        <taxon>Dikarya</taxon>
        <taxon>Ascomycota</taxon>
        <taxon>Pezizomycotina</taxon>
        <taxon>Dothideomycetes</taxon>
        <taxon>Pleosporomycetidae</taxon>
        <taxon>Venturiales</taxon>
        <taxon>Sympoventuriaceae</taxon>
        <taxon>Verruconis</taxon>
    </lineage>
</organism>
<dbReference type="SUPFAM" id="SSF53474">
    <property type="entry name" value="alpha/beta-Hydrolases"/>
    <property type="match status" value="1"/>
</dbReference>
<proteinExistence type="predicted"/>
<keyword evidence="1" id="KW-1133">Transmembrane helix</keyword>
<feature type="transmembrane region" description="Helical" evidence="1">
    <location>
        <begin position="6"/>
        <end position="29"/>
    </location>
</feature>
<dbReference type="GeneID" id="27315250"/>
<dbReference type="VEuPathDB" id="FungiDB:PV09_07277"/>
<keyword evidence="1" id="KW-0472">Membrane</keyword>
<dbReference type="InterPro" id="IPR029058">
    <property type="entry name" value="AB_hydrolase_fold"/>
</dbReference>
<evidence type="ECO:0000313" key="4">
    <source>
        <dbReference type="Proteomes" id="UP000053259"/>
    </source>
</evidence>
<keyword evidence="1" id="KW-0812">Transmembrane</keyword>
<dbReference type="OrthoDB" id="6431331at2759"/>
<evidence type="ECO:0000259" key="2">
    <source>
        <dbReference type="Pfam" id="PF12697"/>
    </source>
</evidence>
<dbReference type="Pfam" id="PF12697">
    <property type="entry name" value="Abhydrolase_6"/>
    <property type="match status" value="1"/>
</dbReference>
<reference evidence="3 4" key="1">
    <citation type="submission" date="2015-01" db="EMBL/GenBank/DDBJ databases">
        <title>The Genome Sequence of Ochroconis gallopava CBS43764.</title>
        <authorList>
            <consortium name="The Broad Institute Genomics Platform"/>
            <person name="Cuomo C."/>
            <person name="de Hoog S."/>
            <person name="Gorbushina A."/>
            <person name="Stielow B."/>
            <person name="Teixiera M."/>
            <person name="Abouelleil A."/>
            <person name="Chapman S.B."/>
            <person name="Priest M."/>
            <person name="Young S.K."/>
            <person name="Wortman J."/>
            <person name="Nusbaum C."/>
            <person name="Birren B."/>
        </authorList>
    </citation>
    <scope>NUCLEOTIDE SEQUENCE [LARGE SCALE GENOMIC DNA]</scope>
    <source>
        <strain evidence="3 4">CBS 43764</strain>
    </source>
</reference>
<accession>A0A0D2APZ1</accession>
<keyword evidence="4" id="KW-1185">Reference proteome</keyword>
<protein>
    <recommendedName>
        <fullName evidence="2">AB hydrolase-1 domain-containing protein</fullName>
    </recommendedName>
</protein>
<dbReference type="PANTHER" id="PTHR43329">
    <property type="entry name" value="EPOXIDE HYDROLASE"/>
    <property type="match status" value="1"/>
</dbReference>
<sequence length="479" mass="53744">MTLSKLVWNSFVFGYGTLVLPAFLLLAFIRKPNFRRLNAEDKKELVAARERLWNLERQPFGLHHRFCVLRCGAKLHYVESIQREQTSTSNLVIFMHGYPDSYALWKRYLQNPRLATRATLIAVDLPGFGGSDSMDRYGPAEVMEAITEFILKMREKYVSDDNSSSSSSSSRVVVVAHDWGAMVGFRLAAEAPQLADHFILGNCIHPPLAVSNVKTRLASAGQMVRTWLRSPLKVRLLRRAFRNITPLLRQLVKSGYVFVFNLPFPMANLIGHVGDYWWFRYLNAVSTHPDPPKPLSGVHGAELLAGSVGPSLRECPTALKDSELTYSDSVRRRARTGGFQDKISFYRHGLAFAPWEKSLEALWELDQLQQRKGRQRSASCAAIFDTGPEGSLQAPTTVIWGKGDVAIENAIALEGFRDYFGVKNSQVVVVSDCGHWSPLEKQGAPIFENAIEWAVEGGKVSLRNKLGNNYPMAQITSER</sequence>
<gene>
    <name evidence="3" type="ORF">PV09_07277</name>
</gene>
<dbReference type="RefSeq" id="XP_016211103.1">
    <property type="nucleotide sequence ID" value="XM_016361027.1"/>
</dbReference>
<dbReference type="AlphaFoldDB" id="A0A0D2APZ1"/>
<dbReference type="Gene3D" id="3.40.50.1820">
    <property type="entry name" value="alpha/beta hydrolase"/>
    <property type="match status" value="1"/>
</dbReference>
<dbReference type="Proteomes" id="UP000053259">
    <property type="component" value="Unassembled WGS sequence"/>
</dbReference>
<evidence type="ECO:0000313" key="3">
    <source>
        <dbReference type="EMBL" id="KIW01234.1"/>
    </source>
</evidence>
<dbReference type="EMBL" id="KN847556">
    <property type="protein sequence ID" value="KIW01234.1"/>
    <property type="molecule type" value="Genomic_DNA"/>
</dbReference>